<reference evidence="3" key="1">
    <citation type="submission" date="2015-06" db="EMBL/GenBank/DDBJ databases">
        <title>Complete genome sequence and metabolic analysis of phthalate degradation pathway in Gordonia sp. QH-11.</title>
        <authorList>
            <person name="Jin D."/>
            <person name="Kong X."/>
            <person name="Bai Z."/>
        </authorList>
    </citation>
    <scope>NUCLEOTIDE SEQUENCE [LARGE SCALE GENOMIC DNA]</scope>
    <source>
        <strain evidence="3">QH-11</strain>
    </source>
</reference>
<dbReference type="Pfam" id="PF02645">
    <property type="entry name" value="DegV"/>
    <property type="match status" value="1"/>
</dbReference>
<dbReference type="NCBIfam" id="TIGR00762">
    <property type="entry name" value="DegV"/>
    <property type="match status" value="1"/>
</dbReference>
<dbReference type="InterPro" id="IPR050270">
    <property type="entry name" value="DegV_domain_contain"/>
</dbReference>
<dbReference type="KEGG" id="goq:ACH46_13900"/>
<dbReference type="PROSITE" id="PS51482">
    <property type="entry name" value="DEGV"/>
    <property type="match status" value="1"/>
</dbReference>
<organism evidence="2 3">
    <name type="scientific">Gordonia phthalatica</name>
    <dbReference type="NCBI Taxonomy" id="1136941"/>
    <lineage>
        <taxon>Bacteria</taxon>
        <taxon>Bacillati</taxon>
        <taxon>Actinomycetota</taxon>
        <taxon>Actinomycetes</taxon>
        <taxon>Mycobacteriales</taxon>
        <taxon>Gordoniaceae</taxon>
        <taxon>Gordonia</taxon>
    </lineage>
</organism>
<dbReference type="InterPro" id="IPR003797">
    <property type="entry name" value="DegV"/>
</dbReference>
<evidence type="ECO:0000313" key="3">
    <source>
        <dbReference type="Proteomes" id="UP000063789"/>
    </source>
</evidence>
<dbReference type="PANTHER" id="PTHR33434">
    <property type="entry name" value="DEGV DOMAIN-CONTAINING PROTEIN DR_1986-RELATED"/>
    <property type="match status" value="1"/>
</dbReference>
<dbReference type="Gene3D" id="3.40.50.10170">
    <property type="match status" value="1"/>
</dbReference>
<keyword evidence="3" id="KW-1185">Reference proteome</keyword>
<dbReference type="RefSeq" id="WP_062395426.1">
    <property type="nucleotide sequence ID" value="NZ_CP011853.1"/>
</dbReference>
<reference evidence="2 3" key="2">
    <citation type="journal article" date="2017" name="Int. J. Syst. Evol. Microbiol.">
        <title>Gordonia phthalatica sp. nov., a di-n-butyl phthalate-degrading bacterium isolated from activated sludge.</title>
        <authorList>
            <person name="Jin D."/>
            <person name="Kong X."/>
            <person name="Jia M."/>
            <person name="Yu X."/>
            <person name="Wang X."/>
            <person name="Zhuang X."/>
            <person name="Deng Y."/>
            <person name="Bai Z."/>
        </authorList>
    </citation>
    <scope>NUCLEOTIDE SEQUENCE [LARGE SCALE GENOMIC DNA]</scope>
    <source>
        <strain evidence="2 3">QH-11</strain>
    </source>
</reference>
<keyword evidence="1" id="KW-0446">Lipid-binding</keyword>
<proteinExistence type="predicted"/>
<accession>A0A0N9MVX7</accession>
<protein>
    <submittedName>
        <fullName evidence="2">DegV domain-containing protein</fullName>
    </submittedName>
</protein>
<dbReference type="EMBL" id="CP011853">
    <property type="protein sequence ID" value="ALG86899.1"/>
    <property type="molecule type" value="Genomic_DNA"/>
</dbReference>
<dbReference type="GO" id="GO:0008289">
    <property type="term" value="F:lipid binding"/>
    <property type="evidence" value="ECO:0007669"/>
    <property type="project" value="UniProtKB-KW"/>
</dbReference>
<dbReference type="STRING" id="1136941.ACH46_13900"/>
<dbReference type="OrthoDB" id="9760324at2"/>
<name>A0A0N9MVX7_9ACTN</name>
<evidence type="ECO:0000313" key="2">
    <source>
        <dbReference type="EMBL" id="ALG86899.1"/>
    </source>
</evidence>
<evidence type="ECO:0000256" key="1">
    <source>
        <dbReference type="ARBA" id="ARBA00023121"/>
    </source>
</evidence>
<dbReference type="Proteomes" id="UP000063789">
    <property type="component" value="Chromosome"/>
</dbReference>
<dbReference type="PATRIC" id="fig|1136941.3.peg.2839"/>
<dbReference type="Gene3D" id="3.30.1180.10">
    <property type="match status" value="1"/>
</dbReference>
<dbReference type="AlphaFoldDB" id="A0A0N9MVX7"/>
<dbReference type="SUPFAM" id="SSF82549">
    <property type="entry name" value="DAK1/DegV-like"/>
    <property type="match status" value="1"/>
</dbReference>
<sequence>MSVVIVTDSSSRLPASLLDEHGILQVPLYLTTEDGTSYAEGVDDMPDDIITTPKVTTSGANLRDLQKTYAQAWELSDGDGVVAVHMSRRLSGTWSAARLAAENMDGQVRVVDSRSVGLSVGLTTMAAVQAAEKGADRDGAYEAAVRAAATAESMICVQALDNLRSSGRISAASHMLGSALAIKPILHMADGILTLRERHRTSTKAIAKMLDAAVELAEDEPVTVGIQHCRNPELAESVLEQAVERIEKVTSTIVVDLGAVLGTHVGPGAVGITLGHGLDPLS</sequence>
<gene>
    <name evidence="2" type="ORF">ACH46_13900</name>
</gene>
<dbReference type="PANTHER" id="PTHR33434:SF2">
    <property type="entry name" value="FATTY ACID-BINDING PROTEIN TM_1468"/>
    <property type="match status" value="1"/>
</dbReference>
<dbReference type="InterPro" id="IPR043168">
    <property type="entry name" value="DegV_C"/>
</dbReference>